<feature type="domain" description="IPT/TIG" evidence="2">
    <location>
        <begin position="961"/>
        <end position="1042"/>
    </location>
</feature>
<evidence type="ECO:0000313" key="3">
    <source>
        <dbReference type="EMBL" id="GAA4314206.1"/>
    </source>
</evidence>
<name>A0ABP8FZK3_9SPHI</name>
<evidence type="ECO:0000256" key="1">
    <source>
        <dbReference type="ARBA" id="ARBA00022729"/>
    </source>
</evidence>
<evidence type="ECO:0000313" key="4">
    <source>
        <dbReference type="Proteomes" id="UP001500582"/>
    </source>
</evidence>
<dbReference type="InterPro" id="IPR014756">
    <property type="entry name" value="Ig_E-set"/>
</dbReference>
<accession>A0ABP8FZK3</accession>
<evidence type="ECO:0000259" key="2">
    <source>
        <dbReference type="SMART" id="SM00429"/>
    </source>
</evidence>
<gene>
    <name evidence="3" type="ORF">GCM10023149_10290</name>
</gene>
<keyword evidence="1" id="KW-0732">Signal</keyword>
<organism evidence="3 4">
    <name type="scientific">Mucilaginibacter gynuensis</name>
    <dbReference type="NCBI Taxonomy" id="1302236"/>
    <lineage>
        <taxon>Bacteria</taxon>
        <taxon>Pseudomonadati</taxon>
        <taxon>Bacteroidota</taxon>
        <taxon>Sphingobacteriia</taxon>
        <taxon>Sphingobacteriales</taxon>
        <taxon>Sphingobacteriaceae</taxon>
        <taxon>Mucilaginibacter</taxon>
    </lineage>
</organism>
<dbReference type="SMART" id="SM00429">
    <property type="entry name" value="IPT"/>
    <property type="match status" value="2"/>
</dbReference>
<dbReference type="Proteomes" id="UP001500582">
    <property type="component" value="Unassembled WGS sequence"/>
</dbReference>
<reference evidence="4" key="1">
    <citation type="journal article" date="2019" name="Int. J. Syst. Evol. Microbiol.">
        <title>The Global Catalogue of Microorganisms (GCM) 10K type strain sequencing project: providing services to taxonomists for standard genome sequencing and annotation.</title>
        <authorList>
            <consortium name="The Broad Institute Genomics Platform"/>
            <consortium name="The Broad Institute Genome Sequencing Center for Infectious Disease"/>
            <person name="Wu L."/>
            <person name="Ma J."/>
        </authorList>
    </citation>
    <scope>NUCLEOTIDE SEQUENCE [LARGE SCALE GENOMIC DNA]</scope>
    <source>
        <strain evidence="4">JCM 17705</strain>
    </source>
</reference>
<dbReference type="Pfam" id="PF18962">
    <property type="entry name" value="Por_Secre_tail"/>
    <property type="match status" value="1"/>
</dbReference>
<dbReference type="Pfam" id="PF01833">
    <property type="entry name" value="TIG"/>
    <property type="match status" value="3"/>
</dbReference>
<dbReference type="Pfam" id="PF13517">
    <property type="entry name" value="FG-GAP_3"/>
    <property type="match status" value="5"/>
</dbReference>
<proteinExistence type="predicted"/>
<dbReference type="RefSeq" id="WP_345209936.1">
    <property type="nucleotide sequence ID" value="NZ_BAABFT010000002.1"/>
</dbReference>
<dbReference type="InterPro" id="IPR002909">
    <property type="entry name" value="IPT_dom"/>
</dbReference>
<dbReference type="Gene3D" id="2.130.10.130">
    <property type="entry name" value="Integrin alpha, N-terminal"/>
    <property type="match status" value="4"/>
</dbReference>
<keyword evidence="4" id="KW-1185">Reference proteome</keyword>
<dbReference type="InterPro" id="IPR026444">
    <property type="entry name" value="Secre_tail"/>
</dbReference>
<feature type="domain" description="IPT/TIG" evidence="2">
    <location>
        <begin position="24"/>
        <end position="107"/>
    </location>
</feature>
<protein>
    <recommendedName>
        <fullName evidence="2">IPT/TIG domain-containing protein</fullName>
    </recommendedName>
</protein>
<dbReference type="PANTHER" id="PTHR44103">
    <property type="entry name" value="PROPROTEIN CONVERTASE P"/>
    <property type="match status" value="1"/>
</dbReference>
<dbReference type="InterPro" id="IPR028994">
    <property type="entry name" value="Integrin_alpha_N"/>
</dbReference>
<dbReference type="PANTHER" id="PTHR44103:SF1">
    <property type="entry name" value="PROPROTEIN CONVERTASE P"/>
    <property type="match status" value="1"/>
</dbReference>
<dbReference type="InterPro" id="IPR013517">
    <property type="entry name" value="FG-GAP"/>
</dbReference>
<comment type="caution">
    <text evidence="3">The sequence shown here is derived from an EMBL/GenBank/DDBJ whole genome shotgun (WGS) entry which is preliminary data.</text>
</comment>
<dbReference type="NCBIfam" id="TIGR04183">
    <property type="entry name" value="Por_Secre_tail"/>
    <property type="match status" value="1"/>
</dbReference>
<dbReference type="SUPFAM" id="SSF81296">
    <property type="entry name" value="E set domains"/>
    <property type="match status" value="3"/>
</dbReference>
<sequence>MIKFLQLTFSFIFFFFAGRLFGQAPVITSFNPQKGNAGSVVTINGNNFDNSAAKNMVMFGSVKAKLLSANSGKITVEVPVGAGSSNITVLNLNKGLQSTAYKPFYNTFPLKNPLIGSNLEIATNITSVSSISTNIGDINNDGKQDLITADFNAQKLAVLLNAVNSASFDDAFNTQFEIPLPGKPRKAIIRDMDGDGKTDIVIFTAEGKIIVCHNISTGVNISASSFQNVLLPYNASAYSSAIGDLDSDGKPDIIYQGNNGLLQILKNSTLPGDISASSFNLSVDYETNGKSYDQLEIADMNGDNKPEVIAIGNGQLFVFENRISNGQLGAASLVRVDLKFADAPYRFAVTDIDGDDKPELIYCVYPKNELYVYKNNLLANGVITTEAFNLKEKLTIGNDTRGIEVADFDGDGKIDLATANSDQTVSILKNIAATDKPKATWFDDEIRLGLKMPAVFLKIQDLNNDGMPDLVLTDVLTGNLQLIRYKPANVPFVSSFSPLRAAMGSTLTIKGRNLMDGTGAAKIYIAGREAKVTSFNDTVVKAIIPAGAIRGAITVLNKSERRSISTTVLFNAVLKVPRQISKRDFRLKIINSEHNVRMAQFADFDGDGFVDIVYAADENGIEIRRNKGLLKPIDCNTLETPYKIGNGLMENFRLSDVNADGLTDVLIPTRILNDAYELTCFINASVKGKLVFKPAQIITIKSRYSVGKEFYLADIDQDGRSDYFNDGLMVVRNGLTEVSDQLSTYNMMKLPGNFASSQLADLDGDGKQELITYPLVSNEYFSVFKNKNKPGSLSDSLFIRVSTNLPQTELLKFIDLDNDNKPDAYINEDFYKNITKPGQPLTFGSKVSVGYVGDFGTNYADINGDGLLDFIKEKEPGHSDQADSMLIYQHLPGSDKPFNYKDYIAFPQLEGLDNGKIYTPDVLGFQDLNNDGKPEIVMFENYRLAFQIYENVAASAENDIAPAITSFSPAAAKAGEVVTINGNNFNTTASVVYFGAQKAQIDRITETSITAKVPKGALQQSIKVVDNTTRLYAKSARVFAPLAGDGKGFDFSANTFGSTRQLLATDDTGPLVLADLDGDNEKEMLVLKSTSQVSVINIYKGTGTDKLGNPLNFVKVGEVNAPFFATNLSTSDIDGDGKDDILLKTANGLMLYENQYNEECGYTFRNVILVGSNENSYSIADINNDGKPDIVAGSFAKNTFNLYLNQSGRGNISFSPFLKQKLPDGIAGLGQQLNFLITDFDGDGWNDIVYRETVNDKNVIKAIRNKGLLVKDTIAFEPSVLVSELNSSNLIAGDVNNDGKPELISYNAGTIVIFLNQSTAGLIKVAAPLSLKLSIDNNESSSIGIGDFDSDGRPDIFCVNNNNIILLRNQVINNNINKEAFTNIQQYTDANAIPMLINALVSDMNKDGYPDIVYMTTGKVNLLTNLFNSVDDIPVTNFKVSATSETCKNSNNGSININADIPLNYTATITGNGVNLTKGFTAELSVGNLQASSYQACITIDGSNIKQCYTLVITEPQDLAVFAIADKATNMLTLKMEGATQYQVQFNGASYTNTTGDMLLSLQTGNNELSISTDKECQGVFKKNFVVSGDVTFYPNPFTDVLKINLNGNTSTLVGIEVRNLQGKTLFANKIKNNNGLAEVNLAELDAGVYVIKVNLDKTTKTYKIVKK</sequence>
<dbReference type="InterPro" id="IPR013783">
    <property type="entry name" value="Ig-like_fold"/>
</dbReference>
<dbReference type="EMBL" id="BAABFT010000002">
    <property type="protein sequence ID" value="GAA4314206.1"/>
    <property type="molecule type" value="Genomic_DNA"/>
</dbReference>
<dbReference type="SUPFAM" id="SSF69318">
    <property type="entry name" value="Integrin alpha N-terminal domain"/>
    <property type="match status" value="3"/>
</dbReference>
<dbReference type="Gene3D" id="2.60.40.10">
    <property type="entry name" value="Immunoglobulins"/>
    <property type="match status" value="3"/>
</dbReference>
<dbReference type="CDD" id="cd00603">
    <property type="entry name" value="IPT_PCSR"/>
    <property type="match status" value="2"/>
</dbReference>